<evidence type="ECO:0000256" key="12">
    <source>
        <dbReference type="ARBA" id="ARBA00023204"/>
    </source>
</evidence>
<dbReference type="Gene3D" id="1.10.1670.10">
    <property type="entry name" value="Helix-hairpin-Helix base-excision DNA repair enzymes (C-terminal)"/>
    <property type="match status" value="1"/>
</dbReference>
<accession>A0AAE3JF58</accession>
<dbReference type="Gene3D" id="1.10.340.30">
    <property type="entry name" value="Hypothetical protein, domain 2"/>
    <property type="match status" value="1"/>
</dbReference>
<keyword evidence="6" id="KW-0004">4Fe-4S</keyword>
<dbReference type="InterPro" id="IPR004036">
    <property type="entry name" value="Endonuclease-III-like_CS2"/>
</dbReference>
<dbReference type="EMBL" id="JAJEQR010000022">
    <property type="protein sequence ID" value="MCC2231100.1"/>
    <property type="molecule type" value="Genomic_DNA"/>
</dbReference>
<keyword evidence="13 14" id="KW-0326">Glycosidase</keyword>
<dbReference type="EC" id="3.2.2.31" evidence="4 14"/>
<evidence type="ECO:0000256" key="2">
    <source>
        <dbReference type="ARBA" id="ARBA00002933"/>
    </source>
</evidence>
<dbReference type="InterPro" id="IPR000445">
    <property type="entry name" value="HhH_motif"/>
</dbReference>
<dbReference type="Pfam" id="PF14815">
    <property type="entry name" value="NUDIX_4"/>
    <property type="match status" value="1"/>
</dbReference>
<dbReference type="NCBIfam" id="TIGR01084">
    <property type="entry name" value="mutY"/>
    <property type="match status" value="1"/>
</dbReference>
<comment type="function">
    <text evidence="2">Adenine glycosylase active on G-A mispairs. MutY also corrects error-prone DNA synthesis past GO lesions which are due to the oxidatively damaged form of guanine: 7,8-dihydro-8-oxoguanine (8-oxo-dGTP).</text>
</comment>
<dbReference type="CDD" id="cd03431">
    <property type="entry name" value="NUDIX_DNA_Glycosylase_C-MutY"/>
    <property type="match status" value="1"/>
</dbReference>
<evidence type="ECO:0000313" key="16">
    <source>
        <dbReference type="EMBL" id="MCC2231100.1"/>
    </source>
</evidence>
<evidence type="ECO:0000313" key="17">
    <source>
        <dbReference type="Proteomes" id="UP001198182"/>
    </source>
</evidence>
<keyword evidence="8 14" id="KW-0227">DNA damage</keyword>
<organism evidence="16 17">
    <name type="scientific">Hominifimenecus microfluidus</name>
    <dbReference type="NCBI Taxonomy" id="2885348"/>
    <lineage>
        <taxon>Bacteria</taxon>
        <taxon>Bacillati</taxon>
        <taxon>Bacillota</taxon>
        <taxon>Clostridia</taxon>
        <taxon>Lachnospirales</taxon>
        <taxon>Lachnospiraceae</taxon>
        <taxon>Hominifimenecus</taxon>
    </lineage>
</organism>
<dbReference type="GO" id="GO:0051539">
    <property type="term" value="F:4 iron, 4 sulfur cluster binding"/>
    <property type="evidence" value="ECO:0007669"/>
    <property type="project" value="UniProtKB-UniRule"/>
</dbReference>
<dbReference type="InterPro" id="IPR003265">
    <property type="entry name" value="HhH-GPD_domain"/>
</dbReference>
<evidence type="ECO:0000256" key="14">
    <source>
        <dbReference type="RuleBase" id="RU365096"/>
    </source>
</evidence>
<keyword evidence="17" id="KW-1185">Reference proteome</keyword>
<dbReference type="SUPFAM" id="SSF48150">
    <property type="entry name" value="DNA-glycosylase"/>
    <property type="match status" value="1"/>
</dbReference>
<dbReference type="SMART" id="SM00478">
    <property type="entry name" value="ENDO3c"/>
    <property type="match status" value="1"/>
</dbReference>
<dbReference type="FunFam" id="1.10.340.30:FF:000002">
    <property type="entry name" value="Adenine DNA glycosylase"/>
    <property type="match status" value="1"/>
</dbReference>
<comment type="similarity">
    <text evidence="3 14">Belongs to the Nth/MutY family.</text>
</comment>
<comment type="caution">
    <text evidence="16">The sequence shown here is derived from an EMBL/GenBank/DDBJ whole genome shotgun (WGS) entry which is preliminary data.</text>
</comment>
<dbReference type="InterPro" id="IPR029119">
    <property type="entry name" value="MutY_C"/>
</dbReference>
<evidence type="ECO:0000256" key="1">
    <source>
        <dbReference type="ARBA" id="ARBA00000843"/>
    </source>
</evidence>
<dbReference type="InterPro" id="IPR015797">
    <property type="entry name" value="NUDIX_hydrolase-like_dom_sf"/>
</dbReference>
<feature type="domain" description="HhH-GPD" evidence="15">
    <location>
        <begin position="83"/>
        <end position="234"/>
    </location>
</feature>
<keyword evidence="12" id="KW-0234">DNA repair</keyword>
<dbReference type="GO" id="GO:0034039">
    <property type="term" value="F:8-oxo-7,8-dihydroguanine DNA N-glycosylase activity"/>
    <property type="evidence" value="ECO:0007669"/>
    <property type="project" value="TreeGrafter"/>
</dbReference>
<dbReference type="InterPro" id="IPR011257">
    <property type="entry name" value="DNA_glycosylase"/>
</dbReference>
<evidence type="ECO:0000259" key="15">
    <source>
        <dbReference type="SMART" id="SM00478"/>
    </source>
</evidence>
<evidence type="ECO:0000256" key="9">
    <source>
        <dbReference type="ARBA" id="ARBA00022801"/>
    </source>
</evidence>
<evidence type="ECO:0000256" key="13">
    <source>
        <dbReference type="ARBA" id="ARBA00023295"/>
    </source>
</evidence>
<keyword evidence="7" id="KW-0479">Metal-binding</keyword>
<dbReference type="Pfam" id="PF00633">
    <property type="entry name" value="HHH"/>
    <property type="match status" value="1"/>
</dbReference>
<keyword evidence="11" id="KW-0411">Iron-sulfur</keyword>
<evidence type="ECO:0000256" key="5">
    <source>
        <dbReference type="ARBA" id="ARBA00022023"/>
    </source>
</evidence>
<evidence type="ECO:0000256" key="8">
    <source>
        <dbReference type="ARBA" id="ARBA00022763"/>
    </source>
</evidence>
<name>A0AAE3JF58_9FIRM</name>
<dbReference type="GO" id="GO:0000701">
    <property type="term" value="F:purine-specific mismatch base pair DNA N-glycosylase activity"/>
    <property type="evidence" value="ECO:0007669"/>
    <property type="project" value="UniProtKB-EC"/>
</dbReference>
<dbReference type="PANTHER" id="PTHR42944">
    <property type="entry name" value="ADENINE DNA GLYCOSYLASE"/>
    <property type="match status" value="1"/>
</dbReference>
<dbReference type="GO" id="GO:0046872">
    <property type="term" value="F:metal ion binding"/>
    <property type="evidence" value="ECO:0007669"/>
    <property type="project" value="UniProtKB-UniRule"/>
</dbReference>
<dbReference type="CDD" id="cd00056">
    <property type="entry name" value="ENDO3c"/>
    <property type="match status" value="1"/>
</dbReference>
<evidence type="ECO:0000256" key="11">
    <source>
        <dbReference type="ARBA" id="ARBA00023014"/>
    </source>
</evidence>
<keyword evidence="10 14" id="KW-0408">Iron</keyword>
<evidence type="ECO:0000256" key="6">
    <source>
        <dbReference type="ARBA" id="ARBA00022485"/>
    </source>
</evidence>
<dbReference type="Proteomes" id="UP001198182">
    <property type="component" value="Unassembled WGS sequence"/>
</dbReference>
<dbReference type="PANTHER" id="PTHR42944:SF1">
    <property type="entry name" value="ADENINE DNA GLYCOSYLASE"/>
    <property type="match status" value="1"/>
</dbReference>
<dbReference type="InterPro" id="IPR005760">
    <property type="entry name" value="A/G_AdeGlyc_MutY"/>
</dbReference>
<dbReference type="InterPro" id="IPR023170">
    <property type="entry name" value="HhH_base_excis_C"/>
</dbReference>
<evidence type="ECO:0000256" key="4">
    <source>
        <dbReference type="ARBA" id="ARBA00012045"/>
    </source>
</evidence>
<dbReference type="Pfam" id="PF00730">
    <property type="entry name" value="HhH-GPD"/>
    <property type="match status" value="1"/>
</dbReference>
<dbReference type="GO" id="GO:0006284">
    <property type="term" value="P:base-excision repair"/>
    <property type="evidence" value="ECO:0007669"/>
    <property type="project" value="UniProtKB-UniRule"/>
</dbReference>
<dbReference type="GO" id="GO:0035485">
    <property type="term" value="F:adenine/guanine mispair binding"/>
    <property type="evidence" value="ECO:0007669"/>
    <property type="project" value="TreeGrafter"/>
</dbReference>
<evidence type="ECO:0000256" key="7">
    <source>
        <dbReference type="ARBA" id="ARBA00022723"/>
    </source>
</evidence>
<reference evidence="16" key="1">
    <citation type="submission" date="2021-10" db="EMBL/GenBank/DDBJ databases">
        <title>Anaerobic single-cell dispensing facilitates the cultivation of human gut bacteria.</title>
        <authorList>
            <person name="Afrizal A."/>
        </authorList>
    </citation>
    <scope>NUCLEOTIDE SEQUENCE</scope>
    <source>
        <strain evidence="16">CLA-AA-H215</strain>
    </source>
</reference>
<protein>
    <recommendedName>
        <fullName evidence="5 14">Adenine DNA glycosylase</fullName>
        <ecNumber evidence="4 14">3.2.2.31</ecNumber>
    </recommendedName>
</protein>
<dbReference type="SUPFAM" id="SSF55811">
    <property type="entry name" value="Nudix"/>
    <property type="match status" value="1"/>
</dbReference>
<gene>
    <name evidence="16" type="primary">mutY</name>
    <name evidence="16" type="ORF">LKD81_08825</name>
</gene>
<dbReference type="PROSITE" id="PS01155">
    <property type="entry name" value="ENDONUCLEASE_III_2"/>
    <property type="match status" value="1"/>
</dbReference>
<proteinExistence type="inferred from homology"/>
<keyword evidence="9" id="KW-0378">Hydrolase</keyword>
<comment type="cofactor">
    <cofactor evidence="14">
        <name>[4Fe-4S] cluster</name>
        <dbReference type="ChEBI" id="CHEBI:49883"/>
    </cofactor>
    <text evidence="14">Binds 1 [4Fe-4S] cluster.</text>
</comment>
<sequence>MEQVKTEQTATRQGAGEQAIIKQTVTEQTAAGQTVTEQITAEQRIVILQDVIPTMMEWYRRTARDLPWRERPEAYRVWISEIMLQQTRIEAVKPYYDRFLKQFPGVRELAEAPEEQVLKCWEGLGYYSRARNLQKAAILCMENYGGELPASYEELKALPGIGNYTAGAVASIAYRIPVPAVDGNVLRVLSRVFADSRDISRQSIKTETEKLLLSVIPQDAPGAFNEAIMEIGETICIPNGFPLCEQCPLAARCLARERGEQELYPVKAPKKERRKEEKTILVLLCQGMAAVRKRPAKGLLAGMYELPWMSGYLSQEEIADCLQLSNASAGEVLSSISYMGAAKHIFSHVEWHMKGYMIQTEAPIPGDWEYVPIPELKEKYPIPNAFSAYTEGLL</sequence>
<dbReference type="Gene3D" id="3.90.79.10">
    <property type="entry name" value="Nucleoside Triphosphate Pyrophosphohydrolase"/>
    <property type="match status" value="1"/>
</dbReference>
<evidence type="ECO:0000256" key="3">
    <source>
        <dbReference type="ARBA" id="ARBA00008343"/>
    </source>
</evidence>
<dbReference type="GO" id="GO:0006298">
    <property type="term" value="P:mismatch repair"/>
    <property type="evidence" value="ECO:0007669"/>
    <property type="project" value="TreeGrafter"/>
</dbReference>
<evidence type="ECO:0000256" key="10">
    <source>
        <dbReference type="ARBA" id="ARBA00023004"/>
    </source>
</evidence>
<dbReference type="GO" id="GO:0032357">
    <property type="term" value="F:oxidized purine DNA binding"/>
    <property type="evidence" value="ECO:0007669"/>
    <property type="project" value="TreeGrafter"/>
</dbReference>
<dbReference type="InterPro" id="IPR044298">
    <property type="entry name" value="MIG/MutY"/>
</dbReference>
<comment type="catalytic activity">
    <reaction evidence="1 14">
        <text>Hydrolyzes free adenine bases from 7,8-dihydro-8-oxoguanine:adenine mismatched double-stranded DNA, leaving an apurinic site.</text>
        <dbReference type="EC" id="3.2.2.31"/>
    </reaction>
</comment>
<dbReference type="AlphaFoldDB" id="A0AAE3JF58"/>